<dbReference type="GO" id="GO:0045059">
    <property type="term" value="P:positive thymic T cell selection"/>
    <property type="evidence" value="ECO:0007669"/>
    <property type="project" value="TreeGrafter"/>
</dbReference>
<reference evidence="2" key="2">
    <citation type="submission" date="2025-08" db="UniProtKB">
        <authorList>
            <consortium name="Ensembl"/>
        </authorList>
    </citation>
    <scope>IDENTIFICATION</scope>
</reference>
<dbReference type="Ensembl" id="ENSGACT00000008133.2">
    <property type="protein sequence ID" value="ENSGACP00000008114.2"/>
    <property type="gene ID" value="ENSGACG00000006132.2"/>
</dbReference>
<evidence type="ECO:0000313" key="2">
    <source>
        <dbReference type="Ensembl" id="ENSGACP00000008114.2"/>
    </source>
</evidence>
<feature type="transmembrane region" description="Helical" evidence="1">
    <location>
        <begin position="105"/>
        <end position="127"/>
    </location>
</feature>
<accession>G3NRZ7</accession>
<keyword evidence="1" id="KW-0812">Transmembrane</keyword>
<keyword evidence="3" id="KW-1185">Reference proteome</keyword>
<dbReference type="GO" id="GO:0004888">
    <property type="term" value="F:transmembrane signaling receptor activity"/>
    <property type="evidence" value="ECO:0007669"/>
    <property type="project" value="TreeGrafter"/>
</dbReference>
<dbReference type="PANTHER" id="PTHR10570:SF8">
    <property type="entry name" value="T-CELL SURFACE GLYCOPROTEIN CD3 GAMMA CHAIN"/>
    <property type="match status" value="1"/>
</dbReference>
<dbReference type="InParanoid" id="G3NRZ7"/>
<dbReference type="PANTHER" id="PTHR10570">
    <property type="entry name" value="T-CELL SURFACE GLYCOPROTEIN CD3 GAMMA CHAIN / DELTA CHAIN"/>
    <property type="match status" value="1"/>
</dbReference>
<reference evidence="2" key="3">
    <citation type="submission" date="2025-09" db="UniProtKB">
        <authorList>
            <consortium name="Ensembl"/>
        </authorList>
    </citation>
    <scope>IDENTIFICATION</scope>
</reference>
<evidence type="ECO:0008006" key="4">
    <source>
        <dbReference type="Google" id="ProtNLM"/>
    </source>
</evidence>
<dbReference type="eggNOG" id="ENOG502S4XC">
    <property type="taxonomic scope" value="Eukaryota"/>
</dbReference>
<proteinExistence type="predicted"/>
<dbReference type="Gene3D" id="1.10.287.770">
    <property type="entry name" value="YojJ-like"/>
    <property type="match status" value="1"/>
</dbReference>
<dbReference type="GO" id="GO:0042105">
    <property type="term" value="C:alpha-beta T cell receptor complex"/>
    <property type="evidence" value="ECO:0007669"/>
    <property type="project" value="TreeGrafter"/>
</dbReference>
<organism evidence="2 3">
    <name type="scientific">Gasterosteus aculeatus aculeatus</name>
    <name type="common">three-spined stickleback</name>
    <dbReference type="NCBI Taxonomy" id="481459"/>
    <lineage>
        <taxon>Eukaryota</taxon>
        <taxon>Metazoa</taxon>
        <taxon>Chordata</taxon>
        <taxon>Craniata</taxon>
        <taxon>Vertebrata</taxon>
        <taxon>Euteleostomi</taxon>
        <taxon>Actinopterygii</taxon>
        <taxon>Neopterygii</taxon>
        <taxon>Teleostei</taxon>
        <taxon>Neoteleostei</taxon>
        <taxon>Acanthomorphata</taxon>
        <taxon>Eupercaria</taxon>
        <taxon>Perciformes</taxon>
        <taxon>Cottioidei</taxon>
        <taxon>Gasterosteales</taxon>
        <taxon>Gasterosteidae</taxon>
        <taxon>Gasterosteus</taxon>
    </lineage>
</organism>
<dbReference type="GO" id="GO:0009897">
    <property type="term" value="C:external side of plasma membrane"/>
    <property type="evidence" value="ECO:0007669"/>
    <property type="project" value="TreeGrafter"/>
</dbReference>
<evidence type="ECO:0000313" key="3">
    <source>
        <dbReference type="Proteomes" id="UP000007635"/>
    </source>
</evidence>
<reference evidence="2 3" key="1">
    <citation type="journal article" date="2021" name="G3 (Bethesda)">
        <title>Improved contiguity of the threespine stickleback genome using long-read sequencing.</title>
        <authorList>
            <person name="Nath S."/>
            <person name="Shaw D.E."/>
            <person name="White M.A."/>
        </authorList>
    </citation>
    <scope>NUCLEOTIDE SEQUENCE [LARGE SCALE GENOMIC DNA]</scope>
    <source>
        <strain evidence="2 3">Lake Benthic</strain>
    </source>
</reference>
<dbReference type="Proteomes" id="UP000007635">
    <property type="component" value="Chromosome I"/>
</dbReference>
<dbReference type="GO" id="GO:0007166">
    <property type="term" value="P:cell surface receptor signaling pathway"/>
    <property type="evidence" value="ECO:0007669"/>
    <property type="project" value="TreeGrafter"/>
</dbReference>
<evidence type="ECO:0000256" key="1">
    <source>
        <dbReference type="SAM" id="Phobius"/>
    </source>
</evidence>
<keyword evidence="1" id="KW-1133">Transmembrane helix</keyword>
<dbReference type="AlphaFoldDB" id="G3NRZ7"/>
<dbReference type="InterPro" id="IPR015484">
    <property type="entry name" value="CD3_esu/gsu/dsu"/>
</dbReference>
<dbReference type="Bgee" id="ENSGACG00000006132">
    <property type="expression patterns" value="Expressed in pharyngeal gill and 9 other cell types or tissues"/>
</dbReference>
<sequence length="172" mass="18540">MRHFNGRRLDLVAADTTPRSRRTMESAFPACLLLLWALTAPVSGITVFEVTDELNGIKLSCFNGTLPLPYEDDNTGEYQCGVDGTKIYVKFRTCDNCIELDEGAIAGMVVGNVVATLVIGVAVYLIASQTPIGAPSAGKKSNTPLPTCLPNYLPPSLPPNLHLYDRVQTAAR</sequence>
<name>G3NRZ7_GASAC</name>
<dbReference type="GeneTree" id="ENSGT00940000173857"/>
<keyword evidence="1" id="KW-0472">Membrane</keyword>
<protein>
    <recommendedName>
        <fullName evidence="4">CD3 gamma/delta subunit Ig-like domain-containing protein</fullName>
    </recommendedName>
</protein>
<dbReference type="STRING" id="69293.ENSGACP00000008114"/>
<dbReference type="OMA" id="QPLKYKR"/>